<reference evidence="5 6" key="1">
    <citation type="journal article" date="2014" name="Antonie Van Leeuwenhoek">
        <title>Hyphomonas beringensis sp. nov. and Hyphomonas chukchiensis sp. nov., isolated from surface seawater of the Bering Sea and Chukchi Sea.</title>
        <authorList>
            <person name="Li C."/>
            <person name="Lai Q."/>
            <person name="Li G."/>
            <person name="Dong C."/>
            <person name="Wang J."/>
            <person name="Liao Y."/>
            <person name="Shao Z."/>
        </authorList>
    </citation>
    <scope>NUCLEOTIDE SEQUENCE [LARGE SCALE GENOMIC DNA]</scope>
    <source>
        <strain evidence="5 6">VP2</strain>
    </source>
</reference>
<dbReference type="Pfam" id="PF22725">
    <property type="entry name" value="GFO_IDH_MocA_C3"/>
    <property type="match status" value="1"/>
</dbReference>
<dbReference type="eggNOG" id="COG0673">
    <property type="taxonomic scope" value="Bacteria"/>
</dbReference>
<accession>A0A059FK70</accession>
<dbReference type="Gene3D" id="3.30.360.10">
    <property type="entry name" value="Dihydrodipicolinate Reductase, domain 2"/>
    <property type="match status" value="1"/>
</dbReference>
<evidence type="ECO:0000256" key="2">
    <source>
        <dbReference type="ARBA" id="ARBA00023002"/>
    </source>
</evidence>
<proteinExistence type="inferred from homology"/>
<gene>
    <name evidence="5" type="ORF">HJA_00130</name>
</gene>
<evidence type="ECO:0000313" key="5">
    <source>
        <dbReference type="EMBL" id="KCZ90898.1"/>
    </source>
</evidence>
<evidence type="ECO:0000256" key="1">
    <source>
        <dbReference type="ARBA" id="ARBA00010928"/>
    </source>
</evidence>
<dbReference type="InterPro" id="IPR036291">
    <property type="entry name" value="NAD(P)-bd_dom_sf"/>
</dbReference>
<dbReference type="InterPro" id="IPR055170">
    <property type="entry name" value="GFO_IDH_MocA-like_dom"/>
</dbReference>
<feature type="domain" description="GFO/IDH/MocA-like oxidoreductase" evidence="4">
    <location>
        <begin position="136"/>
        <end position="248"/>
    </location>
</feature>
<keyword evidence="6" id="KW-1185">Reference proteome</keyword>
<comment type="similarity">
    <text evidence="1">Belongs to the Gfo/Idh/MocA family.</text>
</comment>
<name>A0A059FK70_9PROT</name>
<dbReference type="SUPFAM" id="SSF51735">
    <property type="entry name" value="NAD(P)-binding Rossmann-fold domains"/>
    <property type="match status" value="1"/>
</dbReference>
<dbReference type="AlphaFoldDB" id="A0A059FK70"/>
<dbReference type="Gene3D" id="3.40.50.720">
    <property type="entry name" value="NAD(P)-binding Rossmann-like Domain"/>
    <property type="match status" value="1"/>
</dbReference>
<dbReference type="PANTHER" id="PTHR22604:SF105">
    <property type="entry name" value="TRANS-1,2-DIHYDROBENZENE-1,2-DIOL DEHYDROGENASE"/>
    <property type="match status" value="1"/>
</dbReference>
<keyword evidence="2" id="KW-0560">Oxidoreductase</keyword>
<dbReference type="Pfam" id="PF01408">
    <property type="entry name" value="GFO_IDH_MocA"/>
    <property type="match status" value="1"/>
</dbReference>
<evidence type="ECO:0000259" key="3">
    <source>
        <dbReference type="Pfam" id="PF01408"/>
    </source>
</evidence>
<dbReference type="PANTHER" id="PTHR22604">
    <property type="entry name" value="OXIDOREDUCTASES"/>
    <property type="match status" value="1"/>
</dbReference>
<dbReference type="SUPFAM" id="SSF55347">
    <property type="entry name" value="Glyceraldehyde-3-phosphate dehydrogenase-like, C-terminal domain"/>
    <property type="match status" value="1"/>
</dbReference>
<organism evidence="5 6">
    <name type="scientific">Hyphomonas jannaschiana VP2</name>
    <dbReference type="NCBI Taxonomy" id="1280952"/>
    <lineage>
        <taxon>Bacteria</taxon>
        <taxon>Pseudomonadati</taxon>
        <taxon>Pseudomonadota</taxon>
        <taxon>Alphaproteobacteria</taxon>
        <taxon>Hyphomonadales</taxon>
        <taxon>Hyphomonadaceae</taxon>
        <taxon>Hyphomonas</taxon>
    </lineage>
</organism>
<evidence type="ECO:0000259" key="4">
    <source>
        <dbReference type="Pfam" id="PF22725"/>
    </source>
</evidence>
<dbReference type="OrthoDB" id="9792935at2"/>
<protein>
    <submittedName>
        <fullName evidence="5">NAD-binding oxidoreductase</fullName>
    </submittedName>
</protein>
<dbReference type="STRING" id="1280952.HJA_00130"/>
<dbReference type="GO" id="GO:0000166">
    <property type="term" value="F:nucleotide binding"/>
    <property type="evidence" value="ECO:0007669"/>
    <property type="project" value="InterPro"/>
</dbReference>
<dbReference type="Proteomes" id="UP000024816">
    <property type="component" value="Unassembled WGS sequence"/>
</dbReference>
<comment type="caution">
    <text evidence="5">The sequence shown here is derived from an EMBL/GenBank/DDBJ whole genome shotgun (WGS) entry which is preliminary data.</text>
</comment>
<dbReference type="EMBL" id="ARYJ01000001">
    <property type="protein sequence ID" value="KCZ90898.1"/>
    <property type="molecule type" value="Genomic_DNA"/>
</dbReference>
<sequence>MIRIGILGAAKIAPKAIIEPARRRTDCRVVAVAARDAGRAASYAEEHGIQHVAGSYDALIAREDIDLIYNALPPNRHADLSIAALKAGKAVLCEKPFAMNADEAALMQKAAIEADRPLVEAFHYRFHPAFLHALGHVRSGHVGKILSMEAAFSVPIPYRPGELRHTLEAGGGALMDLGTYCIHMVRTMAGAEPSVASAECHCDRPGVDISTHARLVFPGDVTASIMTSMSETVSRRIQLHIEGTSGSLTFNNPIHPYLGHKVILQQRGQPDRTETIPGDSTYDYQLAHMIDVLAGRAEPLTGGADAVANMRVIDAIYRSAGLQPRGAEQAP</sequence>
<evidence type="ECO:0000313" key="6">
    <source>
        <dbReference type="Proteomes" id="UP000024816"/>
    </source>
</evidence>
<dbReference type="GO" id="GO:0016491">
    <property type="term" value="F:oxidoreductase activity"/>
    <property type="evidence" value="ECO:0007669"/>
    <property type="project" value="UniProtKB-KW"/>
</dbReference>
<dbReference type="InterPro" id="IPR050984">
    <property type="entry name" value="Gfo/Idh/MocA_domain"/>
</dbReference>
<dbReference type="PATRIC" id="fig|1280952.3.peg.26"/>
<feature type="domain" description="Gfo/Idh/MocA-like oxidoreductase N-terminal" evidence="3">
    <location>
        <begin position="2"/>
        <end position="118"/>
    </location>
</feature>
<dbReference type="InterPro" id="IPR000683">
    <property type="entry name" value="Gfo/Idh/MocA-like_OxRdtase_N"/>
</dbReference>
<dbReference type="RefSeq" id="WP_035576796.1">
    <property type="nucleotide sequence ID" value="NZ_ARYJ01000001.1"/>
</dbReference>